<accession>A0A9N9N316</accession>
<sequence length="56" mass="6620">LSVDNLDSDSLKPVYNLIELELEEYKDNKLVLDTVHDLIQFFKEQSNCAYYQIPKQ</sequence>
<evidence type="ECO:0000313" key="2">
    <source>
        <dbReference type="Proteomes" id="UP000789405"/>
    </source>
</evidence>
<gene>
    <name evidence="1" type="ORF">DERYTH_LOCUS12888</name>
</gene>
<organism evidence="1 2">
    <name type="scientific">Dentiscutata erythropus</name>
    <dbReference type="NCBI Taxonomy" id="1348616"/>
    <lineage>
        <taxon>Eukaryota</taxon>
        <taxon>Fungi</taxon>
        <taxon>Fungi incertae sedis</taxon>
        <taxon>Mucoromycota</taxon>
        <taxon>Glomeromycotina</taxon>
        <taxon>Glomeromycetes</taxon>
        <taxon>Diversisporales</taxon>
        <taxon>Gigasporaceae</taxon>
        <taxon>Dentiscutata</taxon>
    </lineage>
</organism>
<protein>
    <submittedName>
        <fullName evidence="1">11506_t:CDS:1</fullName>
    </submittedName>
</protein>
<feature type="non-terminal residue" evidence="1">
    <location>
        <position position="1"/>
    </location>
</feature>
<proteinExistence type="predicted"/>
<name>A0A9N9N316_9GLOM</name>
<dbReference type="AlphaFoldDB" id="A0A9N9N316"/>
<dbReference type="EMBL" id="CAJVPY010008675">
    <property type="protein sequence ID" value="CAG8699345.1"/>
    <property type="molecule type" value="Genomic_DNA"/>
</dbReference>
<comment type="caution">
    <text evidence="1">The sequence shown here is derived from an EMBL/GenBank/DDBJ whole genome shotgun (WGS) entry which is preliminary data.</text>
</comment>
<reference evidence="1" key="1">
    <citation type="submission" date="2021-06" db="EMBL/GenBank/DDBJ databases">
        <authorList>
            <person name="Kallberg Y."/>
            <person name="Tangrot J."/>
            <person name="Rosling A."/>
        </authorList>
    </citation>
    <scope>NUCLEOTIDE SEQUENCE</scope>
    <source>
        <strain evidence="1">MA453B</strain>
    </source>
</reference>
<keyword evidence="2" id="KW-1185">Reference proteome</keyword>
<dbReference type="Proteomes" id="UP000789405">
    <property type="component" value="Unassembled WGS sequence"/>
</dbReference>
<evidence type="ECO:0000313" key="1">
    <source>
        <dbReference type="EMBL" id="CAG8699345.1"/>
    </source>
</evidence>